<proteinExistence type="predicted"/>
<evidence type="ECO:0000259" key="1">
    <source>
        <dbReference type="Pfam" id="PF00668"/>
    </source>
</evidence>
<sequence length="484" mass="52021">MIITAMGRWNPAPGRLLEWHPTAAAQASAAAAPIDSTPPSFLQEDHLKAAWAARARGDVHTAYTGVATEIDGDIDTEAMSRALTAYVLRHEGLRCWFEVDGTDVVRHLGGPEVARFDTVDAGETSDDEQFQHYVRQRFSTEATADIWPGFVVGVVSRPGSFTLYYGADHAFTDGGSQALVISELADLYAIEIGADVPQPASAGSHLEYAADERARAATFGADSPEIAAWRDIFTRHEGRMPRFPLDLGLAPGERAPVRIVERHLLDRELTAAFDAACKAAGARMSSGIFAAVGITDFELAGNAEYFGITVLSTRHHGDYGQSQGWFVNFAPVAFDIAGHERFSGVAGPAHEGFERAKQIAEAPVHAVLGALAADGTLGSELAVSPNMLSYIDFRWFPGVGRDADTRAKHFTGEGATSNASMWINRDGEHLYLVAQTPDTAVAAESVERYHAHLASVLEKIARTGDYVLTPGSVQERVGAGHLDH</sequence>
<dbReference type="Proteomes" id="UP000076038">
    <property type="component" value="Chromosome"/>
</dbReference>
<dbReference type="InterPro" id="IPR001242">
    <property type="entry name" value="Condensation_dom"/>
</dbReference>
<reference evidence="3" key="2">
    <citation type="submission" date="2016-04" db="EMBL/GenBank/DDBJ databases">
        <title>Complete Genome and Plasmid Sequences for Rhodococcus fascians D188 and Draft Sequences for Rhodococcus spp. Isolates PBTS 1 and PBTS 2.</title>
        <authorList>
            <person name="Stamer R."/>
            <person name="Vereecke D."/>
            <person name="Zhang Y."/>
            <person name="Schilkey F."/>
            <person name="Devitt N."/>
            <person name="Randall J."/>
        </authorList>
    </citation>
    <scope>NUCLEOTIDE SEQUENCE [LARGE SCALE GENOMIC DNA]</scope>
    <source>
        <strain evidence="3">PBTS2</strain>
    </source>
</reference>
<dbReference type="GO" id="GO:0016746">
    <property type="term" value="F:acyltransferase activity"/>
    <property type="evidence" value="ECO:0007669"/>
    <property type="project" value="UniProtKB-KW"/>
</dbReference>
<reference evidence="2 3" key="1">
    <citation type="journal article" date="2016" name="Genome Announc.">
        <title>Complete Genome and Plasmid Sequences for Rhodococcus fascians D188 and Draft Sequences for Rhodococcus Isolates PBTS 1 and PBTS 2.</title>
        <authorList>
            <person name="Stamler R.A."/>
            <person name="Vereecke D."/>
            <person name="Zhang Y."/>
            <person name="Schilkey F."/>
            <person name="Devitt N."/>
            <person name="Randall J.J."/>
        </authorList>
    </citation>
    <scope>NUCLEOTIDE SEQUENCE [LARGE SCALE GENOMIC DNA]</scope>
    <source>
        <strain evidence="2 3">PBTS2</strain>
    </source>
</reference>
<feature type="domain" description="Condensation" evidence="1">
    <location>
        <begin position="66"/>
        <end position="360"/>
    </location>
</feature>
<evidence type="ECO:0000313" key="3">
    <source>
        <dbReference type="Proteomes" id="UP000076038"/>
    </source>
</evidence>
<gene>
    <name evidence="2" type="primary">papA1_2</name>
    <name evidence="2" type="ORF">A3Q41_03342</name>
</gene>
<dbReference type="Pfam" id="PF00668">
    <property type="entry name" value="Condensation"/>
    <property type="match status" value="1"/>
</dbReference>
<dbReference type="SUPFAM" id="SSF52777">
    <property type="entry name" value="CoA-dependent acyltransferases"/>
    <property type="match status" value="2"/>
</dbReference>
<accession>A0A143QN97</accession>
<dbReference type="PATRIC" id="fig|1653479.3.peg.3390"/>
<organism evidence="2 3">
    <name type="scientific">Rhodococcoides fascians</name>
    <name type="common">Rhodococcus fascians</name>
    <dbReference type="NCBI Taxonomy" id="1828"/>
    <lineage>
        <taxon>Bacteria</taxon>
        <taxon>Bacillati</taxon>
        <taxon>Actinomycetota</taxon>
        <taxon>Actinomycetes</taxon>
        <taxon>Mycobacteriales</taxon>
        <taxon>Nocardiaceae</taxon>
        <taxon>Rhodococcoides</taxon>
    </lineage>
</organism>
<dbReference type="InterPro" id="IPR023213">
    <property type="entry name" value="CAT-like_dom_sf"/>
</dbReference>
<protein>
    <submittedName>
        <fullName evidence="2">Acyltransferase papA1</fullName>
        <ecNumber evidence="2">2.3.1.-</ecNumber>
    </submittedName>
</protein>
<dbReference type="Gene3D" id="3.30.559.10">
    <property type="entry name" value="Chloramphenicol acetyltransferase-like domain"/>
    <property type="match status" value="1"/>
</dbReference>
<keyword evidence="2" id="KW-0808">Transferase</keyword>
<keyword evidence="2" id="KW-0012">Acyltransferase</keyword>
<dbReference type="GO" id="GO:0008610">
    <property type="term" value="P:lipid biosynthetic process"/>
    <property type="evidence" value="ECO:0007669"/>
    <property type="project" value="UniProtKB-ARBA"/>
</dbReference>
<name>A0A143QN97_RHOFA</name>
<dbReference type="KEGG" id="rhs:A3Q41_03342"/>
<keyword evidence="3" id="KW-1185">Reference proteome</keyword>
<dbReference type="Gene3D" id="3.30.559.30">
    <property type="entry name" value="Nonribosomal peptide synthetase, condensation domain"/>
    <property type="match status" value="1"/>
</dbReference>
<evidence type="ECO:0000313" key="2">
    <source>
        <dbReference type="EMBL" id="AMY24633.1"/>
    </source>
</evidence>
<dbReference type="EMBL" id="CP015220">
    <property type="protein sequence ID" value="AMY24633.1"/>
    <property type="molecule type" value="Genomic_DNA"/>
</dbReference>
<dbReference type="EC" id="2.3.1.-" evidence="2"/>
<dbReference type="RefSeq" id="WP_048320242.1">
    <property type="nucleotide sequence ID" value="NZ_CP015220.1"/>
</dbReference>
<dbReference type="AlphaFoldDB" id="A0A143QN97"/>
<dbReference type="OrthoDB" id="9123229at2"/>